<proteinExistence type="predicted"/>
<name>A0ABR1N6T7_9PEZI</name>
<organism evidence="2 3">
    <name type="scientific">Phyllosticta paracitricarpa</name>
    <dbReference type="NCBI Taxonomy" id="2016321"/>
    <lineage>
        <taxon>Eukaryota</taxon>
        <taxon>Fungi</taxon>
        <taxon>Dikarya</taxon>
        <taxon>Ascomycota</taxon>
        <taxon>Pezizomycotina</taxon>
        <taxon>Dothideomycetes</taxon>
        <taxon>Dothideomycetes incertae sedis</taxon>
        <taxon>Botryosphaeriales</taxon>
        <taxon>Phyllostictaceae</taxon>
        <taxon>Phyllosticta</taxon>
    </lineage>
</organism>
<comment type="caution">
    <text evidence="2">The sequence shown here is derived from an EMBL/GenBank/DDBJ whole genome shotgun (WGS) entry which is preliminary data.</text>
</comment>
<dbReference type="EMBL" id="JBBPBF010000018">
    <property type="protein sequence ID" value="KAK7610423.1"/>
    <property type="molecule type" value="Genomic_DNA"/>
</dbReference>
<feature type="region of interest" description="Disordered" evidence="1">
    <location>
        <begin position="38"/>
        <end position="107"/>
    </location>
</feature>
<sequence>MAAERMATGSITIRDLSPISNRSPLLLQQDMELRQWSRDNGQPHAGMIPNAAPGLSGPERRDNRVTSANTNGVAEFDGRNGHPHHPQHAGGSKHHHAPQPGRSTPVPIQHLVPRYGLRQSSEGHIHPAMRSIPPSLEPVYGAFEETMAAAQPRTEHHRTVLHIQGRVLPLVLDHRRRNMSGSALSQFYALIRSSMDGDHSNNHIQGMETPLDRLRDHHALGLRIQDHDFHRKGLQLGGLSIQDRLQDRLQVLYMDHHGQVLRVGDPSL</sequence>
<evidence type="ECO:0000313" key="2">
    <source>
        <dbReference type="EMBL" id="KAK7610423.1"/>
    </source>
</evidence>
<evidence type="ECO:0000256" key="1">
    <source>
        <dbReference type="SAM" id="MobiDB-lite"/>
    </source>
</evidence>
<keyword evidence="3" id="KW-1185">Reference proteome</keyword>
<feature type="compositionally biased region" description="Basic residues" evidence="1">
    <location>
        <begin position="81"/>
        <end position="97"/>
    </location>
</feature>
<protein>
    <submittedName>
        <fullName evidence="2">Uncharacterized protein</fullName>
    </submittedName>
</protein>
<gene>
    <name evidence="2" type="ORF">JOL62DRAFT_612602</name>
</gene>
<evidence type="ECO:0000313" key="3">
    <source>
        <dbReference type="Proteomes" id="UP001367316"/>
    </source>
</evidence>
<reference evidence="2 3" key="1">
    <citation type="submission" date="2024-04" db="EMBL/GenBank/DDBJ databases">
        <title>Phyllosticta paracitricarpa is synonymous to the EU quarantine fungus P. citricarpa based on phylogenomic analyses.</title>
        <authorList>
            <consortium name="Lawrence Berkeley National Laboratory"/>
            <person name="Van ingen-buijs V.A."/>
            <person name="Van westerhoven A.C."/>
            <person name="Haridas S."/>
            <person name="Skiadas P."/>
            <person name="Martin F."/>
            <person name="Groenewald J.Z."/>
            <person name="Crous P.W."/>
            <person name="Seidl M.F."/>
        </authorList>
    </citation>
    <scope>NUCLEOTIDE SEQUENCE [LARGE SCALE GENOMIC DNA]</scope>
    <source>
        <strain evidence="2 3">CBS 141358</strain>
    </source>
</reference>
<accession>A0ABR1N6T7</accession>
<dbReference type="Proteomes" id="UP001367316">
    <property type="component" value="Unassembled WGS sequence"/>
</dbReference>